<evidence type="ECO:0000256" key="1">
    <source>
        <dbReference type="ARBA" id="ARBA00009995"/>
    </source>
</evidence>
<evidence type="ECO:0000256" key="4">
    <source>
        <dbReference type="RuleBase" id="RU362057"/>
    </source>
</evidence>
<evidence type="ECO:0000313" key="5">
    <source>
        <dbReference type="EMBL" id="RAL48268.1"/>
    </source>
</evidence>
<dbReference type="CDD" id="cd03784">
    <property type="entry name" value="GT1_Gtf-like"/>
    <property type="match status" value="1"/>
</dbReference>
<sequence length="451" mass="49543">MEMERRKGIIAVPFPIQGHINPMLRFCSSLAAATAGRGGAASIHVTLVLTHGVAKSVQSLSLPPLIHAFEFVSDGNDDGPPSTFEEYRSRLQASVSEGVAAVIGRRRSAAELLLYDSMMPWLAEIGRAGGLRVAALFTQSASVCAVYYRMLRGCSDLACSPDSRGLPEFSYFGDISEQVKSFIVNQASNMSVADWLLFNTFNDLEEEAVRWMSEKWAVKTIGPLVPRKTQRTPLFKQERIELYESDDEGCMAWLDKQRPNSVVYVSFGTVVVWSEEQMLEIATALVESDKPFLWAVRESEESKLPSGLLDPNEKGLLVRWCPQAEVLSHESVACFVTHCGWNSVLEAVCSGVPVVGMPQIVDQPANARLVEDVWRVGVRVKVGDEEEKGIVPREEIKGCVARVTGGDEFRRNAMKWKALAEGALVGGGSSHANIRDFVSQLDSRPSRSSSS</sequence>
<accession>A0A328DUP6</accession>
<dbReference type="EMBL" id="NQVE01000098">
    <property type="protein sequence ID" value="RAL48268.1"/>
    <property type="molecule type" value="Genomic_DNA"/>
</dbReference>
<dbReference type="Proteomes" id="UP000249390">
    <property type="component" value="Unassembled WGS sequence"/>
</dbReference>
<dbReference type="PANTHER" id="PTHR11926">
    <property type="entry name" value="GLUCOSYL/GLUCURONOSYL TRANSFERASES"/>
    <property type="match status" value="1"/>
</dbReference>
<dbReference type="FunFam" id="3.40.50.2000:FF:000019">
    <property type="entry name" value="Glycosyltransferase"/>
    <property type="match status" value="1"/>
</dbReference>
<keyword evidence="6" id="KW-1185">Reference proteome</keyword>
<dbReference type="PANTHER" id="PTHR11926:SF1560">
    <property type="entry name" value="UDP-GLYCOSYLTRANSFERASE 74E1-RELATED"/>
    <property type="match status" value="1"/>
</dbReference>
<dbReference type="GO" id="GO:0080043">
    <property type="term" value="F:quercetin 3-O-glucosyltransferase activity"/>
    <property type="evidence" value="ECO:0007669"/>
    <property type="project" value="TreeGrafter"/>
</dbReference>
<dbReference type="SUPFAM" id="SSF53756">
    <property type="entry name" value="UDP-Glycosyltransferase/glycogen phosphorylase"/>
    <property type="match status" value="1"/>
</dbReference>
<name>A0A328DUP6_9ASTE</name>
<dbReference type="PROSITE" id="PS00375">
    <property type="entry name" value="UDPGT"/>
    <property type="match status" value="1"/>
</dbReference>
<dbReference type="AlphaFoldDB" id="A0A328DUP6"/>
<gene>
    <name evidence="5" type="ORF">DM860_005692</name>
</gene>
<dbReference type="InterPro" id="IPR035595">
    <property type="entry name" value="UDP_glycos_trans_CS"/>
</dbReference>
<reference evidence="5 6" key="1">
    <citation type="submission" date="2018-06" db="EMBL/GenBank/DDBJ databases">
        <title>The Genome of Cuscuta australis (Dodder) Provides Insight into the Evolution of Plant Parasitism.</title>
        <authorList>
            <person name="Liu H."/>
        </authorList>
    </citation>
    <scope>NUCLEOTIDE SEQUENCE [LARGE SCALE GENOMIC DNA]</scope>
    <source>
        <strain evidence="6">cv. Yunnan</strain>
        <tissue evidence="5">Vines</tissue>
    </source>
</reference>
<keyword evidence="3" id="KW-0328">Glycosyltransferase</keyword>
<protein>
    <recommendedName>
        <fullName evidence="4">Glycosyltransferase</fullName>
        <ecNumber evidence="4">2.4.1.-</ecNumber>
    </recommendedName>
</protein>
<organism evidence="5 6">
    <name type="scientific">Cuscuta australis</name>
    <dbReference type="NCBI Taxonomy" id="267555"/>
    <lineage>
        <taxon>Eukaryota</taxon>
        <taxon>Viridiplantae</taxon>
        <taxon>Streptophyta</taxon>
        <taxon>Embryophyta</taxon>
        <taxon>Tracheophyta</taxon>
        <taxon>Spermatophyta</taxon>
        <taxon>Magnoliopsida</taxon>
        <taxon>eudicotyledons</taxon>
        <taxon>Gunneridae</taxon>
        <taxon>Pentapetalae</taxon>
        <taxon>asterids</taxon>
        <taxon>lamiids</taxon>
        <taxon>Solanales</taxon>
        <taxon>Convolvulaceae</taxon>
        <taxon>Cuscuteae</taxon>
        <taxon>Cuscuta</taxon>
        <taxon>Cuscuta subgen. Grammica</taxon>
        <taxon>Cuscuta sect. Cleistogrammica</taxon>
    </lineage>
</organism>
<keyword evidence="2 3" id="KW-0808">Transferase</keyword>
<dbReference type="Gene3D" id="3.40.50.2000">
    <property type="entry name" value="Glycogen Phosphorylase B"/>
    <property type="match status" value="2"/>
</dbReference>
<dbReference type="Pfam" id="PF00201">
    <property type="entry name" value="UDPGT"/>
    <property type="match status" value="1"/>
</dbReference>
<dbReference type="InterPro" id="IPR002213">
    <property type="entry name" value="UDP_glucos_trans"/>
</dbReference>
<proteinExistence type="inferred from homology"/>
<dbReference type="EC" id="2.4.1.-" evidence="4"/>
<dbReference type="GO" id="GO:0080044">
    <property type="term" value="F:quercetin 7-O-glucosyltransferase activity"/>
    <property type="evidence" value="ECO:0007669"/>
    <property type="project" value="TreeGrafter"/>
</dbReference>
<evidence type="ECO:0000313" key="6">
    <source>
        <dbReference type="Proteomes" id="UP000249390"/>
    </source>
</evidence>
<evidence type="ECO:0000256" key="2">
    <source>
        <dbReference type="ARBA" id="ARBA00022679"/>
    </source>
</evidence>
<evidence type="ECO:0000256" key="3">
    <source>
        <dbReference type="RuleBase" id="RU003718"/>
    </source>
</evidence>
<comment type="caution">
    <text evidence="5">The sequence shown here is derived from an EMBL/GenBank/DDBJ whole genome shotgun (WGS) entry which is preliminary data.</text>
</comment>
<comment type="similarity">
    <text evidence="1 3">Belongs to the UDP-glycosyltransferase family.</text>
</comment>